<protein>
    <recommendedName>
        <fullName evidence="2">histidine kinase</fullName>
        <ecNumber evidence="2">2.7.13.3</ecNumber>
    </recommendedName>
</protein>
<accession>A0A1G7Z3L8</accession>
<keyword evidence="4" id="KW-0175">Coiled coil</keyword>
<gene>
    <name evidence="7" type="ORF">SAMN05192573_106122</name>
</gene>
<evidence type="ECO:0000256" key="4">
    <source>
        <dbReference type="SAM" id="Coils"/>
    </source>
</evidence>
<dbReference type="GO" id="GO:0000155">
    <property type="term" value="F:phosphorelay sensor kinase activity"/>
    <property type="evidence" value="ECO:0007669"/>
    <property type="project" value="InterPro"/>
</dbReference>
<dbReference type="Proteomes" id="UP000199705">
    <property type="component" value="Unassembled WGS sequence"/>
</dbReference>
<keyword evidence="5" id="KW-0472">Membrane</keyword>
<evidence type="ECO:0000256" key="1">
    <source>
        <dbReference type="ARBA" id="ARBA00000085"/>
    </source>
</evidence>
<dbReference type="EC" id="2.7.13.3" evidence="2"/>
<dbReference type="Gene3D" id="1.10.287.130">
    <property type="match status" value="1"/>
</dbReference>
<sequence length="463" mass="52124">MSLEPFLAVFVITQFRRHLKNDGLLTKWNKYLNIGYYIAIAIFVFGVSFDHGERLTMILSHLFFLGVVISPYYIEDLKSGKQLAFALIPYAIAGLIKDLLEKWFPNFYDNHDNLIQSLVMFSLIWAFSLWLISRKQTKALENERKQRFAEQEQNRMMAAMKVNLESEVRERTAELTRQTEELQQTLSELKSTQAQLIQSEKMASLGELTAGIAHEIQNPLNFVNNFSEVSIELLEELKDEVLDKLPDDVKEDAGDIINDITQNLSKINQHGKRADAIVKGMLQHSRATTGKKEPTDINALADEYLRLSYHGLRAKDKSFNAGMKTSFDPDLGKIEAIPQDLGRVLLNLFNNSFYSVTEKKRILGEGYEPTVTVNTKKVKSPSGANMVQITVEDNGTGIPQKVLDKIYQPFFTTKPTGQGTGLGLSMSYDIITKGHGGELNVETAEGQFARFVICIPVGNVAQS</sequence>
<feature type="coiled-coil region" evidence="4">
    <location>
        <begin position="161"/>
        <end position="195"/>
    </location>
</feature>
<keyword evidence="3" id="KW-0597">Phosphoprotein</keyword>
<keyword evidence="7" id="KW-0808">Transferase</keyword>
<keyword evidence="5" id="KW-1133">Transmembrane helix</keyword>
<feature type="transmembrane region" description="Helical" evidence="5">
    <location>
        <begin position="115"/>
        <end position="132"/>
    </location>
</feature>
<dbReference type="InterPro" id="IPR005467">
    <property type="entry name" value="His_kinase_dom"/>
</dbReference>
<organism evidence="7 8">
    <name type="scientific">Mucilaginibacter gossypii</name>
    <dbReference type="NCBI Taxonomy" id="551996"/>
    <lineage>
        <taxon>Bacteria</taxon>
        <taxon>Pseudomonadati</taxon>
        <taxon>Bacteroidota</taxon>
        <taxon>Sphingobacteriia</taxon>
        <taxon>Sphingobacteriales</taxon>
        <taxon>Sphingobacteriaceae</taxon>
        <taxon>Mucilaginibacter</taxon>
    </lineage>
</organism>
<dbReference type="RefSeq" id="WP_091167929.1">
    <property type="nucleotide sequence ID" value="NZ_FNCG01000006.1"/>
</dbReference>
<dbReference type="CDD" id="cd00082">
    <property type="entry name" value="HisKA"/>
    <property type="match status" value="1"/>
</dbReference>
<dbReference type="Pfam" id="PF02518">
    <property type="entry name" value="HATPase_c"/>
    <property type="match status" value="1"/>
</dbReference>
<dbReference type="SUPFAM" id="SSF55874">
    <property type="entry name" value="ATPase domain of HSP90 chaperone/DNA topoisomerase II/histidine kinase"/>
    <property type="match status" value="1"/>
</dbReference>
<dbReference type="InterPro" id="IPR004358">
    <property type="entry name" value="Sig_transdc_His_kin-like_C"/>
</dbReference>
<keyword evidence="5" id="KW-0812">Transmembrane</keyword>
<dbReference type="AlphaFoldDB" id="A0A1G7Z3L8"/>
<evidence type="ECO:0000256" key="2">
    <source>
        <dbReference type="ARBA" id="ARBA00012438"/>
    </source>
</evidence>
<evidence type="ECO:0000313" key="7">
    <source>
        <dbReference type="EMBL" id="SDH02750.1"/>
    </source>
</evidence>
<feature type="transmembrane region" description="Helical" evidence="5">
    <location>
        <begin position="55"/>
        <end position="74"/>
    </location>
</feature>
<dbReference type="PRINTS" id="PR00344">
    <property type="entry name" value="BCTRLSENSOR"/>
</dbReference>
<dbReference type="PANTHER" id="PTHR43065">
    <property type="entry name" value="SENSOR HISTIDINE KINASE"/>
    <property type="match status" value="1"/>
</dbReference>
<dbReference type="SMART" id="SM00387">
    <property type="entry name" value="HATPase_c"/>
    <property type="match status" value="1"/>
</dbReference>
<dbReference type="PANTHER" id="PTHR43065:SF42">
    <property type="entry name" value="TWO-COMPONENT SENSOR PPRA"/>
    <property type="match status" value="1"/>
</dbReference>
<feature type="domain" description="Histidine kinase" evidence="6">
    <location>
        <begin position="211"/>
        <end position="459"/>
    </location>
</feature>
<evidence type="ECO:0000259" key="6">
    <source>
        <dbReference type="PROSITE" id="PS50109"/>
    </source>
</evidence>
<dbReference type="Gene3D" id="3.30.565.10">
    <property type="entry name" value="Histidine kinase-like ATPase, C-terminal domain"/>
    <property type="match status" value="1"/>
</dbReference>
<evidence type="ECO:0000313" key="8">
    <source>
        <dbReference type="Proteomes" id="UP000199705"/>
    </source>
</evidence>
<dbReference type="InterPro" id="IPR036097">
    <property type="entry name" value="HisK_dim/P_sf"/>
</dbReference>
<name>A0A1G7Z3L8_9SPHI</name>
<dbReference type="PROSITE" id="PS50109">
    <property type="entry name" value="HIS_KIN"/>
    <property type="match status" value="1"/>
</dbReference>
<comment type="catalytic activity">
    <reaction evidence="1">
        <text>ATP + protein L-histidine = ADP + protein N-phospho-L-histidine.</text>
        <dbReference type="EC" id="2.7.13.3"/>
    </reaction>
</comment>
<dbReference type="EMBL" id="FNCG01000006">
    <property type="protein sequence ID" value="SDH02750.1"/>
    <property type="molecule type" value="Genomic_DNA"/>
</dbReference>
<keyword evidence="8" id="KW-1185">Reference proteome</keyword>
<keyword evidence="7" id="KW-0418">Kinase</keyword>
<feature type="transmembrane region" description="Helical" evidence="5">
    <location>
        <begin position="31"/>
        <end position="49"/>
    </location>
</feature>
<evidence type="ECO:0000256" key="5">
    <source>
        <dbReference type="SAM" id="Phobius"/>
    </source>
</evidence>
<dbReference type="SMART" id="SM00388">
    <property type="entry name" value="HisKA"/>
    <property type="match status" value="1"/>
</dbReference>
<dbReference type="SUPFAM" id="SSF47384">
    <property type="entry name" value="Homodimeric domain of signal transducing histidine kinase"/>
    <property type="match status" value="1"/>
</dbReference>
<dbReference type="InterPro" id="IPR003661">
    <property type="entry name" value="HisK_dim/P_dom"/>
</dbReference>
<evidence type="ECO:0000256" key="3">
    <source>
        <dbReference type="ARBA" id="ARBA00022553"/>
    </source>
</evidence>
<proteinExistence type="predicted"/>
<reference evidence="8" key="1">
    <citation type="submission" date="2016-10" db="EMBL/GenBank/DDBJ databases">
        <authorList>
            <person name="Varghese N."/>
            <person name="Submissions S."/>
        </authorList>
    </citation>
    <scope>NUCLEOTIDE SEQUENCE [LARGE SCALE GENOMIC DNA]</scope>
    <source>
        <strain evidence="8">Gh-67</strain>
    </source>
</reference>
<dbReference type="InterPro" id="IPR036890">
    <property type="entry name" value="HATPase_C_sf"/>
</dbReference>
<dbReference type="InterPro" id="IPR003594">
    <property type="entry name" value="HATPase_dom"/>
</dbReference>
<dbReference type="STRING" id="551996.SAMN05192573_106122"/>